<dbReference type="InterPro" id="IPR029044">
    <property type="entry name" value="Nucleotide-diphossugar_trans"/>
</dbReference>
<keyword evidence="11" id="KW-0812">Transmembrane</keyword>
<evidence type="ECO:0000256" key="5">
    <source>
        <dbReference type="ARBA" id="ARBA00022746"/>
    </source>
</evidence>
<evidence type="ECO:0000313" key="13">
    <source>
        <dbReference type="EMBL" id="MDH8678881.1"/>
    </source>
</evidence>
<keyword evidence="14" id="KW-1185">Reference proteome</keyword>
<protein>
    <recommendedName>
        <fullName evidence="10">4,4'-diaponeurosporenoate glycosyltransferase</fullName>
    </recommendedName>
</protein>
<comment type="caution">
    <text evidence="13">The sequence shown here is derived from an EMBL/GenBank/DDBJ whole genome shotgun (WGS) entry which is preliminary data.</text>
</comment>
<feature type="transmembrane region" description="Helical" evidence="11">
    <location>
        <begin position="91"/>
        <end position="113"/>
    </location>
</feature>
<comment type="function">
    <text evidence="7">Catalyzes the glycosylation of 4,4'-diaponeurosporenoate, i.e. the esterification of glucose at the C1'' position with the carboxyl group of 4,4'-diaponeurosporenic acid, to form glycosyl-4,4'-diaponeurosporenoate. This is a step in the biosynthesis of staphyloxanthin, an orange pigment present in most staphylococci strains.</text>
</comment>
<evidence type="ECO:0000313" key="14">
    <source>
        <dbReference type="Proteomes" id="UP001158045"/>
    </source>
</evidence>
<evidence type="ECO:0000256" key="11">
    <source>
        <dbReference type="SAM" id="Phobius"/>
    </source>
</evidence>
<dbReference type="InterPro" id="IPR001173">
    <property type="entry name" value="Glyco_trans_2-like"/>
</dbReference>
<comment type="subcellular location">
    <subcellularLocation>
        <location evidence="1">Cell membrane</location>
    </subcellularLocation>
</comment>
<comment type="pathway">
    <text evidence="8">Carotenoid biosynthesis; staphyloxanthin biosynthesis; staphyloxanthin from farnesyl diphosphate: step 4/5.</text>
</comment>
<keyword evidence="11" id="KW-1133">Transmembrane helix</keyword>
<sequence length="204" mass="23772">MEIVLVDNNSEDRTIEIAKRFEVTIVNERVHNIAKVRNTGAQYATGEILCFLDADSEISSNMFNLICTYMQSNKYVGGGTKFKLDRRNLTFSLIFVASVLATHIVGLSGVMLYTRKNYFDEIGGFNEKYYAAEDIDFVLRLRDFGKEKSLKYCNIYRGYIITSSRKFKMLKFKDLFMQGGLLLHKSLRENPQKCEQWYNLHDYR</sequence>
<dbReference type="PANTHER" id="PTHR43646">
    <property type="entry name" value="GLYCOSYLTRANSFERASE"/>
    <property type="match status" value="1"/>
</dbReference>
<accession>A0ABT6NEQ1</accession>
<evidence type="ECO:0000256" key="9">
    <source>
        <dbReference type="ARBA" id="ARBA00038120"/>
    </source>
</evidence>
<evidence type="ECO:0000256" key="3">
    <source>
        <dbReference type="ARBA" id="ARBA00022676"/>
    </source>
</evidence>
<keyword evidence="3 13" id="KW-0328">Glycosyltransferase</keyword>
<dbReference type="PANTHER" id="PTHR43646:SF2">
    <property type="entry name" value="GLYCOSYLTRANSFERASE 2-LIKE DOMAIN-CONTAINING PROTEIN"/>
    <property type="match status" value="1"/>
</dbReference>
<dbReference type="EMBL" id="JARYZI010000008">
    <property type="protein sequence ID" value="MDH8678881.1"/>
    <property type="molecule type" value="Genomic_DNA"/>
</dbReference>
<dbReference type="RefSeq" id="WP_281094774.1">
    <property type="nucleotide sequence ID" value="NZ_JARYZI010000008.1"/>
</dbReference>
<gene>
    <name evidence="13" type="ORF">QE109_12015</name>
</gene>
<organism evidence="13 14">
    <name type="scientific">Fusibacter bizertensis</name>
    <dbReference type="NCBI Taxonomy" id="1488331"/>
    <lineage>
        <taxon>Bacteria</taxon>
        <taxon>Bacillati</taxon>
        <taxon>Bacillota</taxon>
        <taxon>Clostridia</taxon>
        <taxon>Eubacteriales</taxon>
        <taxon>Eubacteriales Family XII. Incertae Sedis</taxon>
        <taxon>Fusibacter</taxon>
    </lineage>
</organism>
<keyword evidence="4 13" id="KW-0808">Transferase</keyword>
<keyword evidence="5" id="KW-0125">Carotenoid biosynthesis</keyword>
<evidence type="ECO:0000256" key="1">
    <source>
        <dbReference type="ARBA" id="ARBA00004236"/>
    </source>
</evidence>
<evidence type="ECO:0000259" key="12">
    <source>
        <dbReference type="Pfam" id="PF00535"/>
    </source>
</evidence>
<keyword evidence="2" id="KW-1003">Cell membrane</keyword>
<evidence type="ECO:0000256" key="2">
    <source>
        <dbReference type="ARBA" id="ARBA00022475"/>
    </source>
</evidence>
<dbReference type="Pfam" id="PF00535">
    <property type="entry name" value="Glycos_transf_2"/>
    <property type="match status" value="1"/>
</dbReference>
<evidence type="ECO:0000256" key="10">
    <source>
        <dbReference type="ARBA" id="ARBA00040345"/>
    </source>
</evidence>
<proteinExistence type="inferred from homology"/>
<feature type="domain" description="Glycosyltransferase 2-like" evidence="12">
    <location>
        <begin position="2"/>
        <end position="83"/>
    </location>
</feature>
<dbReference type="Gene3D" id="3.90.550.10">
    <property type="entry name" value="Spore Coat Polysaccharide Biosynthesis Protein SpsA, Chain A"/>
    <property type="match status" value="1"/>
</dbReference>
<dbReference type="SUPFAM" id="SSF53448">
    <property type="entry name" value="Nucleotide-diphospho-sugar transferases"/>
    <property type="match status" value="1"/>
</dbReference>
<reference evidence="13 14" key="1">
    <citation type="submission" date="2023-04" db="EMBL/GenBank/DDBJ databases">
        <title>Fusibacter bizertensis strain WBS, isolated from littoral bottom sediments of the Arctic seas - biochemical and genomic analysis.</title>
        <authorList>
            <person name="Brioukhanov A.L."/>
        </authorList>
    </citation>
    <scope>NUCLEOTIDE SEQUENCE [LARGE SCALE GENOMIC DNA]</scope>
    <source>
        <strain evidence="13 14">WBS</strain>
    </source>
</reference>
<comment type="similarity">
    <text evidence="9">Belongs to the glycosyltransferase 2 family. CrtQ subfamily.</text>
</comment>
<dbReference type="Proteomes" id="UP001158045">
    <property type="component" value="Unassembled WGS sequence"/>
</dbReference>
<evidence type="ECO:0000256" key="7">
    <source>
        <dbReference type="ARBA" id="ARBA00037281"/>
    </source>
</evidence>
<evidence type="ECO:0000256" key="6">
    <source>
        <dbReference type="ARBA" id="ARBA00023136"/>
    </source>
</evidence>
<keyword evidence="6 11" id="KW-0472">Membrane</keyword>
<evidence type="ECO:0000256" key="4">
    <source>
        <dbReference type="ARBA" id="ARBA00022679"/>
    </source>
</evidence>
<name>A0ABT6NEQ1_9FIRM</name>
<dbReference type="GO" id="GO:0016757">
    <property type="term" value="F:glycosyltransferase activity"/>
    <property type="evidence" value="ECO:0007669"/>
    <property type="project" value="UniProtKB-KW"/>
</dbReference>
<evidence type="ECO:0000256" key="8">
    <source>
        <dbReference type="ARBA" id="ARBA00037904"/>
    </source>
</evidence>